<evidence type="ECO:0000256" key="6">
    <source>
        <dbReference type="ARBA" id="ARBA00022692"/>
    </source>
</evidence>
<dbReference type="OrthoDB" id="6692864at2759"/>
<evidence type="ECO:0000313" key="15">
    <source>
        <dbReference type="EMBL" id="KIM40498.1"/>
    </source>
</evidence>
<keyword evidence="12 14" id="KW-0472">Membrane</keyword>
<accession>A0A0C2XS03</accession>
<dbReference type="GO" id="GO:0005506">
    <property type="term" value="F:iron ion binding"/>
    <property type="evidence" value="ECO:0007669"/>
    <property type="project" value="InterPro"/>
</dbReference>
<dbReference type="InterPro" id="IPR001128">
    <property type="entry name" value="Cyt_P450"/>
</dbReference>
<dbReference type="PRINTS" id="PR00385">
    <property type="entry name" value="P450"/>
</dbReference>
<feature type="transmembrane region" description="Helical" evidence="14">
    <location>
        <begin position="60"/>
        <end position="82"/>
    </location>
</feature>
<comment type="pathway">
    <text evidence="3">Secondary metabolite biosynthesis; terpenoid biosynthesis.</text>
</comment>
<evidence type="ECO:0000256" key="9">
    <source>
        <dbReference type="ARBA" id="ARBA00023002"/>
    </source>
</evidence>
<feature type="transmembrane region" description="Helical" evidence="14">
    <location>
        <begin position="39"/>
        <end position="54"/>
    </location>
</feature>
<dbReference type="CDD" id="cd11061">
    <property type="entry name" value="CYP67-like"/>
    <property type="match status" value="1"/>
</dbReference>
<gene>
    <name evidence="15" type="ORF">M413DRAFT_11406</name>
</gene>
<sequence>MELALLLSRSDSLWLVAGAGIVVHLIFKRTETYEPARAVPLFLGVPALLTYLYLPHASSILWAAVTVFSIFFISLFTSIALYRVSPWHPLAKYPGPLICKLTQFHLATLSLRGKQHIYYAKLHEQYGDIVRVGPNEVSVCDVNAVGPMLGNTGMPKGPFWDGRIPEAEVVKPLIAIRDKTEHTRRRRPWTRAFSTNALKGYEELVIKRVTQLVDTLTVQKGAVNMTQWISFFAYDIMSDLAFGGGSEMMAEGDASGLWHLLEAGQKNAIFMGHVPWLGRLFLRYPKFAKDLKSFRAHARNRAILRKSSISPHKDIFHHLMDEDGVAVEPPTPVEVTSDGGLAIIAGSDTTSSAITHLFYFLMSNPIAYKRLQAEIDELGDGILDGTKLARLPYLNASINESLRLLPPVLCGSQRTPDAGSGGRMLGPYFLPEGNNAFIPTYVIHRDPRCFSPLPDTFLPERWLSEEDRMKYEPKIFSAKNEYIHNHTAFIPFSSGPNNCAGKNLAYLEMRMAVSMIVHRLEMKFEEGYNPETWFTDMLDYFVTMKGVLPTVLTPRKHKV</sequence>
<evidence type="ECO:0000256" key="11">
    <source>
        <dbReference type="ARBA" id="ARBA00023033"/>
    </source>
</evidence>
<keyword evidence="11" id="KW-0503">Monooxygenase</keyword>
<feature type="binding site" description="axial binding residue" evidence="13">
    <location>
        <position position="499"/>
    </location>
    <ligand>
        <name>heme</name>
        <dbReference type="ChEBI" id="CHEBI:30413"/>
    </ligand>
    <ligandPart>
        <name>Fe</name>
        <dbReference type="ChEBI" id="CHEBI:18248"/>
    </ligandPart>
</feature>
<comment type="subcellular location">
    <subcellularLocation>
        <location evidence="2">Membrane</location>
    </subcellularLocation>
</comment>
<dbReference type="PANTHER" id="PTHR24305">
    <property type="entry name" value="CYTOCHROME P450"/>
    <property type="match status" value="1"/>
</dbReference>
<comment type="cofactor">
    <cofactor evidence="1 13">
        <name>heme</name>
        <dbReference type="ChEBI" id="CHEBI:30413"/>
    </cofactor>
</comment>
<dbReference type="Proteomes" id="UP000053424">
    <property type="component" value="Unassembled WGS sequence"/>
</dbReference>
<dbReference type="PRINTS" id="PR00465">
    <property type="entry name" value="EP450IV"/>
</dbReference>
<evidence type="ECO:0000256" key="5">
    <source>
        <dbReference type="ARBA" id="ARBA00022617"/>
    </source>
</evidence>
<organism evidence="15 16">
    <name type="scientific">Hebeloma cylindrosporum</name>
    <dbReference type="NCBI Taxonomy" id="76867"/>
    <lineage>
        <taxon>Eukaryota</taxon>
        <taxon>Fungi</taxon>
        <taxon>Dikarya</taxon>
        <taxon>Basidiomycota</taxon>
        <taxon>Agaricomycotina</taxon>
        <taxon>Agaricomycetes</taxon>
        <taxon>Agaricomycetidae</taxon>
        <taxon>Agaricales</taxon>
        <taxon>Agaricineae</taxon>
        <taxon>Hymenogastraceae</taxon>
        <taxon>Hebeloma</taxon>
    </lineage>
</organism>
<keyword evidence="9" id="KW-0560">Oxidoreductase</keyword>
<feature type="transmembrane region" description="Helical" evidence="14">
    <location>
        <begin position="12"/>
        <end position="27"/>
    </location>
</feature>
<evidence type="ECO:0000256" key="14">
    <source>
        <dbReference type="SAM" id="Phobius"/>
    </source>
</evidence>
<dbReference type="GO" id="GO:0016705">
    <property type="term" value="F:oxidoreductase activity, acting on paired donors, with incorporation or reduction of molecular oxygen"/>
    <property type="evidence" value="ECO:0007669"/>
    <property type="project" value="InterPro"/>
</dbReference>
<reference evidence="16" key="2">
    <citation type="submission" date="2015-01" db="EMBL/GenBank/DDBJ databases">
        <title>Evolutionary Origins and Diversification of the Mycorrhizal Mutualists.</title>
        <authorList>
            <consortium name="DOE Joint Genome Institute"/>
            <consortium name="Mycorrhizal Genomics Consortium"/>
            <person name="Kohler A."/>
            <person name="Kuo A."/>
            <person name="Nagy L.G."/>
            <person name="Floudas D."/>
            <person name="Copeland A."/>
            <person name="Barry K.W."/>
            <person name="Cichocki N."/>
            <person name="Veneault-Fourrey C."/>
            <person name="LaButti K."/>
            <person name="Lindquist E.A."/>
            <person name="Lipzen A."/>
            <person name="Lundell T."/>
            <person name="Morin E."/>
            <person name="Murat C."/>
            <person name="Riley R."/>
            <person name="Ohm R."/>
            <person name="Sun H."/>
            <person name="Tunlid A."/>
            <person name="Henrissat B."/>
            <person name="Grigoriev I.V."/>
            <person name="Hibbett D.S."/>
            <person name="Martin F."/>
        </authorList>
    </citation>
    <scope>NUCLEOTIDE SEQUENCE [LARGE SCALE GENOMIC DNA]</scope>
    <source>
        <strain evidence="16">h7</strain>
    </source>
</reference>
<dbReference type="InterPro" id="IPR050121">
    <property type="entry name" value="Cytochrome_P450_monoxygenase"/>
</dbReference>
<dbReference type="Gene3D" id="1.10.630.10">
    <property type="entry name" value="Cytochrome P450"/>
    <property type="match status" value="1"/>
</dbReference>
<keyword evidence="16" id="KW-1185">Reference proteome</keyword>
<keyword evidence="7 13" id="KW-0479">Metal-binding</keyword>
<dbReference type="SUPFAM" id="SSF48264">
    <property type="entry name" value="Cytochrome P450"/>
    <property type="match status" value="1"/>
</dbReference>
<dbReference type="InterPro" id="IPR002403">
    <property type="entry name" value="Cyt_P450_E_grp-IV"/>
</dbReference>
<keyword evidence="5 13" id="KW-0349">Heme</keyword>
<proteinExistence type="inferred from homology"/>
<protein>
    <recommendedName>
        <fullName evidence="17">Cytochrome P450</fullName>
    </recommendedName>
</protein>
<dbReference type="PANTHER" id="PTHR24305:SF166">
    <property type="entry name" value="CYTOCHROME P450 12A4, MITOCHONDRIAL-RELATED"/>
    <property type="match status" value="1"/>
</dbReference>
<evidence type="ECO:0000256" key="10">
    <source>
        <dbReference type="ARBA" id="ARBA00023004"/>
    </source>
</evidence>
<dbReference type="GO" id="GO:0016020">
    <property type="term" value="C:membrane"/>
    <property type="evidence" value="ECO:0007669"/>
    <property type="project" value="UniProtKB-SubCell"/>
</dbReference>
<dbReference type="EMBL" id="KN831782">
    <property type="protein sequence ID" value="KIM40498.1"/>
    <property type="molecule type" value="Genomic_DNA"/>
</dbReference>
<keyword evidence="6 14" id="KW-0812">Transmembrane</keyword>
<evidence type="ECO:0008006" key="17">
    <source>
        <dbReference type="Google" id="ProtNLM"/>
    </source>
</evidence>
<evidence type="ECO:0000256" key="13">
    <source>
        <dbReference type="PIRSR" id="PIRSR602403-1"/>
    </source>
</evidence>
<dbReference type="Pfam" id="PF00067">
    <property type="entry name" value="p450"/>
    <property type="match status" value="1"/>
</dbReference>
<evidence type="ECO:0000313" key="16">
    <source>
        <dbReference type="Proteomes" id="UP000053424"/>
    </source>
</evidence>
<evidence type="ECO:0000256" key="3">
    <source>
        <dbReference type="ARBA" id="ARBA00004721"/>
    </source>
</evidence>
<keyword evidence="8 14" id="KW-1133">Transmembrane helix</keyword>
<dbReference type="HOGENOM" id="CLU_001570_14_10_1"/>
<reference evidence="15 16" key="1">
    <citation type="submission" date="2014-04" db="EMBL/GenBank/DDBJ databases">
        <authorList>
            <consortium name="DOE Joint Genome Institute"/>
            <person name="Kuo A."/>
            <person name="Gay G."/>
            <person name="Dore J."/>
            <person name="Kohler A."/>
            <person name="Nagy L.G."/>
            <person name="Floudas D."/>
            <person name="Copeland A."/>
            <person name="Barry K.W."/>
            <person name="Cichocki N."/>
            <person name="Veneault-Fourrey C."/>
            <person name="LaButti K."/>
            <person name="Lindquist E.A."/>
            <person name="Lipzen A."/>
            <person name="Lundell T."/>
            <person name="Morin E."/>
            <person name="Murat C."/>
            <person name="Sun H."/>
            <person name="Tunlid A."/>
            <person name="Henrissat B."/>
            <person name="Grigoriev I.V."/>
            <person name="Hibbett D.S."/>
            <person name="Martin F."/>
            <person name="Nordberg H.P."/>
            <person name="Cantor M.N."/>
            <person name="Hua S.X."/>
        </authorList>
    </citation>
    <scope>NUCLEOTIDE SEQUENCE [LARGE SCALE GENOMIC DNA]</scope>
    <source>
        <strain evidence="16">h7</strain>
    </source>
</reference>
<comment type="similarity">
    <text evidence="4">Belongs to the cytochrome P450 family.</text>
</comment>
<evidence type="ECO:0000256" key="7">
    <source>
        <dbReference type="ARBA" id="ARBA00022723"/>
    </source>
</evidence>
<dbReference type="GO" id="GO:0004497">
    <property type="term" value="F:monooxygenase activity"/>
    <property type="evidence" value="ECO:0007669"/>
    <property type="project" value="UniProtKB-KW"/>
</dbReference>
<dbReference type="AlphaFoldDB" id="A0A0C2XS03"/>
<evidence type="ECO:0000256" key="2">
    <source>
        <dbReference type="ARBA" id="ARBA00004370"/>
    </source>
</evidence>
<evidence type="ECO:0000256" key="12">
    <source>
        <dbReference type="ARBA" id="ARBA00023136"/>
    </source>
</evidence>
<dbReference type="GO" id="GO:0020037">
    <property type="term" value="F:heme binding"/>
    <property type="evidence" value="ECO:0007669"/>
    <property type="project" value="InterPro"/>
</dbReference>
<evidence type="ECO:0000256" key="4">
    <source>
        <dbReference type="ARBA" id="ARBA00010617"/>
    </source>
</evidence>
<dbReference type="InterPro" id="IPR036396">
    <property type="entry name" value="Cyt_P450_sf"/>
</dbReference>
<dbReference type="STRING" id="686832.A0A0C2XS03"/>
<evidence type="ECO:0000256" key="1">
    <source>
        <dbReference type="ARBA" id="ARBA00001971"/>
    </source>
</evidence>
<name>A0A0C2XS03_HEBCY</name>
<keyword evidence="10 13" id="KW-0408">Iron</keyword>
<evidence type="ECO:0000256" key="8">
    <source>
        <dbReference type="ARBA" id="ARBA00022989"/>
    </source>
</evidence>